<comment type="cofactor">
    <cofactor evidence="2">
        <name>thiamine diphosphate</name>
        <dbReference type="ChEBI" id="CHEBI:58937"/>
    </cofactor>
</comment>
<dbReference type="PANTHER" id="PTHR42980:SF1">
    <property type="entry name" value="2-OXOISOVALERATE DEHYDROGENASE SUBUNIT BETA, MITOCHONDRIAL"/>
    <property type="match status" value="1"/>
</dbReference>
<dbReference type="Gene3D" id="3.40.50.920">
    <property type="match status" value="1"/>
</dbReference>
<dbReference type="CDD" id="cd00830">
    <property type="entry name" value="KAS_III"/>
    <property type="match status" value="1"/>
</dbReference>
<dbReference type="AlphaFoldDB" id="A0A212J0R1"/>
<accession>A0A212J0R1</accession>
<dbReference type="GO" id="GO:0007584">
    <property type="term" value="P:response to nutrient"/>
    <property type="evidence" value="ECO:0007669"/>
    <property type="project" value="TreeGrafter"/>
</dbReference>
<feature type="region of interest" description="Disordered" evidence="12">
    <location>
        <begin position="1"/>
        <end position="21"/>
    </location>
</feature>
<dbReference type="PANTHER" id="PTHR42980">
    <property type="entry name" value="2-OXOISOVALERATE DEHYDROGENASE SUBUNIT BETA-RELATED"/>
    <property type="match status" value="1"/>
</dbReference>
<dbReference type="GO" id="GO:0009083">
    <property type="term" value="P:branched-chain amino acid catabolic process"/>
    <property type="evidence" value="ECO:0007669"/>
    <property type="project" value="TreeGrafter"/>
</dbReference>
<feature type="region of interest" description="Disordered" evidence="12">
    <location>
        <begin position="773"/>
        <end position="807"/>
    </location>
</feature>
<dbReference type="Pfam" id="PF02779">
    <property type="entry name" value="Transket_pyr"/>
    <property type="match status" value="1"/>
</dbReference>
<evidence type="ECO:0000256" key="5">
    <source>
        <dbReference type="ARBA" id="ARBA00012277"/>
    </source>
</evidence>
<dbReference type="EMBL" id="FLUO01000001">
    <property type="protein sequence ID" value="SBV93019.1"/>
    <property type="molecule type" value="Genomic_DNA"/>
</dbReference>
<dbReference type="InterPro" id="IPR001017">
    <property type="entry name" value="DH_E1"/>
</dbReference>
<dbReference type="GO" id="GO:0006633">
    <property type="term" value="P:fatty acid biosynthetic process"/>
    <property type="evidence" value="ECO:0007669"/>
    <property type="project" value="InterPro"/>
</dbReference>
<keyword evidence="9" id="KW-0560">Oxidoreductase</keyword>
<dbReference type="Pfam" id="PF08541">
    <property type="entry name" value="ACP_syn_III_C"/>
    <property type="match status" value="1"/>
</dbReference>
<dbReference type="InterPro" id="IPR005475">
    <property type="entry name" value="Transketolase-like_Pyr-bd"/>
</dbReference>
<dbReference type="GO" id="GO:0004315">
    <property type="term" value="F:3-oxoacyl-[acyl-carrier-protein] synthase activity"/>
    <property type="evidence" value="ECO:0007669"/>
    <property type="project" value="InterPro"/>
</dbReference>
<reference evidence="14" key="1">
    <citation type="submission" date="2016-04" db="EMBL/GenBank/DDBJ databases">
        <authorList>
            <person name="Evans L.H."/>
            <person name="Alamgir A."/>
            <person name="Owens N."/>
            <person name="Weber N.D."/>
            <person name="Virtaneva K."/>
            <person name="Barbian K."/>
            <person name="Babar A."/>
            <person name="Rosenke K."/>
        </authorList>
    </citation>
    <scope>NUCLEOTIDE SEQUENCE</scope>
    <source>
        <strain evidence="14">86</strain>
    </source>
</reference>
<dbReference type="GO" id="GO:0003863">
    <property type="term" value="F:branched-chain 2-oxo acid dehydrogenase activity"/>
    <property type="evidence" value="ECO:0007669"/>
    <property type="project" value="UniProtKB-EC"/>
</dbReference>
<evidence type="ECO:0000256" key="6">
    <source>
        <dbReference type="ARBA" id="ARBA00013321"/>
    </source>
</evidence>
<evidence type="ECO:0000256" key="7">
    <source>
        <dbReference type="ARBA" id="ARBA00022679"/>
    </source>
</evidence>
<feature type="domain" description="Lipoyl-binding" evidence="13">
    <location>
        <begin position="697"/>
        <end position="769"/>
    </location>
</feature>
<comment type="cofactor">
    <cofactor evidence="1">
        <name>(R)-lipoate</name>
        <dbReference type="ChEBI" id="CHEBI:83088"/>
    </cofactor>
</comment>
<sequence length="1129" mass="120138">MTLSPPNARRQGAENLSLPETPCPDEVLQLYRSMRGARAIDEMERELIARGEAFFHVSGAGHEATAALAKYLRDDDFLHCHYRDKALLLARGVPVGAFFDNLLCNADSQSAGRQMSAHVSAPELNVLSIVGPVGNSALQAAGVAHEIKARESRPIVLCALGDGMSQQGEVLEAIAEAVRWRLPVFFLIEDNSYAISTRTGGKTFYSTPDGDPETFCGLAIHRVDGSDPIACAEAFGALVGTVRDTRGPALCVMTVARLCDHTNADDETVYRTPDERRHLRATADPLAKLRVWLMSAGVGEERISALDRAIAAETRAAAEQALEHDAPRAMFGAKAPLGDEMTRRERECRGTEGDASVPMAAALRTCLAARLRDDSRVTLYGEDIEDPKGDVFGLTRGLGDEFPGRVVNSPLSESTIMGVSIGRALAGGRPVAFFQFADFLPLGFNQLAGELASLHWRTDGGWRAPVVVLASCGAYRPGLGPFHAGSAEALVAHVPGLDVALPSTAADAAGMLNAAFRSQRPTVVLYPKALLNDATRGGPANVSDLFVPVGTARKVREGDALTLVAWGNTVPLCERVAETLAETGVAAEVIDLRWISPWDTEMVCRSARKTGRLLVAHEDNLTAGFGAEVIAAVVEQVKAPLEVRRVARPDTFVPCHFGNQLEVLPSYRRILTAAAEMCDLDLAWDVAPDAVDGHLVVETIGSSPADQSIEVAELLVKCGDTVVAGQTIASLEGDKAVIEIASPADGVVEEIHLRPGERGTVGAPLITLGVARQRRRQPVREDTGTARLTRRKSAVPQPQSRPQSGDRSVVAVAGLGAVLGCDRLENRDLIARLPTLAMDGGDGLYQRTGIESRPVADSSQTVVSMAAEAAREALAEAGLGVDALSLIICCTTTPEMIAPSSACRILHALDPAVEVAAYDLQAACSGYLYALTAAFDHLQARPDGAVLVLTSELMRRIVDIDDPATSPVFGDAATATVLTGAASAARRLALFRRPFVSAHGETGKTLQVPLPGPDAHVRMDGRRIFGEGVRRMGFALQEACARSGLAVEDLDLIVPHQANGRIIEALRARLHLPAERVWNEIRFRGNTSSSSIPLALTTILREPGPPRRIGVCAFGAGYTFGGAICETAR</sequence>
<dbReference type="SUPFAM" id="SSF53901">
    <property type="entry name" value="Thiolase-like"/>
    <property type="match status" value="1"/>
</dbReference>
<comment type="function">
    <text evidence="3">E1 component of the 2-oxoglutarate dehydrogenase (OGDH) complex which catalyzes the decarboxylation of 2-oxoglutarate, the first step in the conversion of 2-oxoglutarate to succinyl-CoA and CO(2).</text>
</comment>
<dbReference type="Pfam" id="PF08545">
    <property type="entry name" value="ACP_syn_III"/>
    <property type="match status" value="1"/>
</dbReference>
<dbReference type="SUPFAM" id="SSF51230">
    <property type="entry name" value="Single hybrid motif"/>
    <property type="match status" value="1"/>
</dbReference>
<evidence type="ECO:0000256" key="3">
    <source>
        <dbReference type="ARBA" id="ARBA00003906"/>
    </source>
</evidence>
<dbReference type="Pfam" id="PF02780">
    <property type="entry name" value="Transketolase_C"/>
    <property type="match status" value="1"/>
</dbReference>
<proteinExistence type="predicted"/>
<name>A0A212J0R1_9PROT</name>
<evidence type="ECO:0000256" key="12">
    <source>
        <dbReference type="SAM" id="MobiDB-lite"/>
    </source>
</evidence>
<evidence type="ECO:0000256" key="1">
    <source>
        <dbReference type="ARBA" id="ARBA00001938"/>
    </source>
</evidence>
<keyword evidence="8" id="KW-0450">Lipoyl</keyword>
<evidence type="ECO:0000256" key="10">
    <source>
        <dbReference type="ARBA" id="ARBA00023052"/>
    </source>
</evidence>
<dbReference type="Gene3D" id="3.40.47.10">
    <property type="match status" value="1"/>
</dbReference>
<dbReference type="Pfam" id="PF00364">
    <property type="entry name" value="Biotin_lipoyl"/>
    <property type="match status" value="1"/>
</dbReference>
<evidence type="ECO:0000256" key="4">
    <source>
        <dbReference type="ARBA" id="ARBA00011301"/>
    </source>
</evidence>
<dbReference type="Pfam" id="PF00676">
    <property type="entry name" value="E1_dh"/>
    <property type="match status" value="1"/>
</dbReference>
<dbReference type="PROSITE" id="PS50968">
    <property type="entry name" value="BIOTINYL_LIPOYL"/>
    <property type="match status" value="1"/>
</dbReference>
<dbReference type="SUPFAM" id="SSF52518">
    <property type="entry name" value="Thiamin diphosphate-binding fold (THDP-binding)"/>
    <property type="match status" value="2"/>
</dbReference>
<keyword evidence="7" id="KW-0808">Transferase</keyword>
<evidence type="ECO:0000256" key="9">
    <source>
        <dbReference type="ARBA" id="ARBA00023002"/>
    </source>
</evidence>
<feature type="compositionally biased region" description="Polar residues" evidence="12">
    <location>
        <begin position="796"/>
        <end position="806"/>
    </location>
</feature>
<dbReference type="InterPro" id="IPR013747">
    <property type="entry name" value="ACP_syn_III_C"/>
</dbReference>
<dbReference type="EC" id="1.2.4.4" evidence="5"/>
<dbReference type="InterPro" id="IPR003016">
    <property type="entry name" value="2-oxoA_DH_lipoyl-BS"/>
</dbReference>
<dbReference type="InterPro" id="IPR029061">
    <property type="entry name" value="THDP-binding"/>
</dbReference>
<dbReference type="CDD" id="cd06849">
    <property type="entry name" value="lipoyl_domain"/>
    <property type="match status" value="1"/>
</dbReference>
<dbReference type="InterPro" id="IPR000089">
    <property type="entry name" value="Biotin_lipoyl"/>
</dbReference>
<gene>
    <name evidence="14" type="ORF">KL86APRO_10331</name>
</gene>
<evidence type="ECO:0000313" key="14">
    <source>
        <dbReference type="EMBL" id="SBV93019.1"/>
    </source>
</evidence>
<dbReference type="CDD" id="cd02000">
    <property type="entry name" value="TPP_E1_PDC_ADC_BCADC"/>
    <property type="match status" value="1"/>
</dbReference>
<keyword evidence="10" id="KW-0786">Thiamine pyrophosphate</keyword>
<comment type="subunit">
    <text evidence="4">Homodimer. Part of the 2-oxoglutarate dehydrogenase (OGDH) complex composed of E1 (2-oxoglutarate dehydrogenase), E2 (dihydrolipoamide succinyltransferase) and E3 (dihydrolipoamide dehydrogenase); the complex contains multiple copies of the three enzymatic components (E1, E2 and E3).</text>
</comment>
<protein>
    <recommendedName>
        <fullName evidence="6">2-oxoglutarate dehydrogenase E1 component</fullName>
        <ecNumber evidence="5">1.2.4.4</ecNumber>
    </recommendedName>
    <alternativeName>
        <fullName evidence="11">Alpha-ketoglutarate dehydrogenase</fullName>
    </alternativeName>
</protein>
<dbReference type="PROSITE" id="PS00189">
    <property type="entry name" value="LIPOYL"/>
    <property type="match status" value="1"/>
</dbReference>
<dbReference type="Gene3D" id="2.40.50.100">
    <property type="match status" value="1"/>
</dbReference>
<evidence type="ECO:0000256" key="8">
    <source>
        <dbReference type="ARBA" id="ARBA00022823"/>
    </source>
</evidence>
<evidence type="ECO:0000256" key="2">
    <source>
        <dbReference type="ARBA" id="ARBA00001964"/>
    </source>
</evidence>
<dbReference type="InterPro" id="IPR009014">
    <property type="entry name" value="Transketo_C/PFOR_II"/>
</dbReference>
<dbReference type="SMART" id="SM00861">
    <property type="entry name" value="Transket_pyr"/>
    <property type="match status" value="1"/>
</dbReference>
<dbReference type="InterPro" id="IPR011053">
    <property type="entry name" value="Single_hybrid_motif"/>
</dbReference>
<evidence type="ECO:0000256" key="11">
    <source>
        <dbReference type="ARBA" id="ARBA00030680"/>
    </source>
</evidence>
<dbReference type="Gene3D" id="3.40.50.970">
    <property type="match status" value="2"/>
</dbReference>
<evidence type="ECO:0000259" key="13">
    <source>
        <dbReference type="PROSITE" id="PS50968"/>
    </source>
</evidence>
<dbReference type="InterPro" id="IPR033248">
    <property type="entry name" value="Transketolase_C"/>
</dbReference>
<organism evidence="14">
    <name type="scientific">uncultured Alphaproteobacteria bacterium</name>
    <dbReference type="NCBI Taxonomy" id="91750"/>
    <lineage>
        <taxon>Bacteria</taxon>
        <taxon>Pseudomonadati</taxon>
        <taxon>Pseudomonadota</taxon>
        <taxon>Alphaproteobacteria</taxon>
        <taxon>environmental samples</taxon>
    </lineage>
</organism>
<dbReference type="SUPFAM" id="SSF52922">
    <property type="entry name" value="TK C-terminal domain-like"/>
    <property type="match status" value="1"/>
</dbReference>
<dbReference type="InterPro" id="IPR013751">
    <property type="entry name" value="ACP_syn_III_N"/>
</dbReference>
<dbReference type="InterPro" id="IPR016039">
    <property type="entry name" value="Thiolase-like"/>
</dbReference>